<comment type="similarity">
    <text evidence="3">Belongs to the fatty acid desaturase type 2 family.</text>
</comment>
<dbReference type="RefSeq" id="WP_106502693.1">
    <property type="nucleotide sequence ID" value="NZ_PXXO01000006.1"/>
</dbReference>
<dbReference type="PANTHER" id="PTHR11351">
    <property type="entry name" value="ACYL-COA DESATURASE"/>
    <property type="match status" value="1"/>
</dbReference>
<evidence type="ECO:0000256" key="5">
    <source>
        <dbReference type="ARBA" id="ARBA00022692"/>
    </source>
</evidence>
<evidence type="ECO:0000256" key="4">
    <source>
        <dbReference type="ARBA" id="ARBA00022516"/>
    </source>
</evidence>
<sequence>MAAPVSPSAPAAQRLATRKPAFINQGVSGERRAEALHRPRHGKAASAKGSKTTPWVTIGFMAVIHVLALVALLPQFWSVPAVASFLVLYWVTACLGVTIGYHRMLSHRAFRVPQWLERFFATCGALSCQHGPIDWVGLHRHHHKFSDTEVDHHTSLKGFWWSHMAWMLQAIPAMAAVPRLTGDIAKDPYYRWLNTNFLLLQAPLAALLFWIGTATGAGGWALVLWGIPLRLVVVYHCTWLVNSATHLWGSVAHDSGDGSKNNWWVAALTFGEGWHNNHHAFPHSARHGFGPQIDLTWQHIRLMRFLGLAKHVRLPAAAEPQRT</sequence>
<dbReference type="InterPro" id="IPR015876">
    <property type="entry name" value="Acyl-CoA_DS"/>
</dbReference>
<keyword evidence="10" id="KW-0443">Lipid metabolism</keyword>
<evidence type="ECO:0000256" key="6">
    <source>
        <dbReference type="ARBA" id="ARBA00022832"/>
    </source>
</evidence>
<name>A0A2P7MX51_9CYAN</name>
<keyword evidence="7 13" id="KW-1133">Transmembrane helix</keyword>
<keyword evidence="5 13" id="KW-0812">Transmembrane</keyword>
<dbReference type="EMBL" id="PXXO01000006">
    <property type="protein sequence ID" value="PSJ05758.1"/>
    <property type="molecule type" value="Genomic_DNA"/>
</dbReference>
<evidence type="ECO:0000259" key="14">
    <source>
        <dbReference type="Pfam" id="PF00487"/>
    </source>
</evidence>
<dbReference type="Pfam" id="PF00487">
    <property type="entry name" value="FA_desaturase"/>
    <property type="match status" value="1"/>
</dbReference>
<keyword evidence="4" id="KW-0444">Lipid biosynthesis</keyword>
<evidence type="ECO:0000256" key="10">
    <source>
        <dbReference type="ARBA" id="ARBA00023098"/>
    </source>
</evidence>
<evidence type="ECO:0000256" key="1">
    <source>
        <dbReference type="ARBA" id="ARBA00001954"/>
    </source>
</evidence>
<gene>
    <name evidence="15" type="ORF">C7K55_06915</name>
</gene>
<evidence type="ECO:0000256" key="2">
    <source>
        <dbReference type="ARBA" id="ARBA00004141"/>
    </source>
</evidence>
<comment type="caution">
    <text evidence="15">The sequence shown here is derived from an EMBL/GenBank/DDBJ whole genome shotgun (WGS) entry which is preliminary data.</text>
</comment>
<feature type="transmembrane region" description="Helical" evidence="13">
    <location>
        <begin position="197"/>
        <end position="225"/>
    </location>
</feature>
<evidence type="ECO:0000313" key="15">
    <source>
        <dbReference type="EMBL" id="PSJ05758.1"/>
    </source>
</evidence>
<reference evidence="15 16" key="1">
    <citation type="journal article" date="2018" name="Environ. Microbiol.">
        <title>Ecological and genomic features of two widespread freshwater picocyanobacteria.</title>
        <authorList>
            <person name="Cabello-Yeves P.J."/>
            <person name="Picazo A."/>
            <person name="Camacho A."/>
            <person name="Callieri C."/>
            <person name="Rosselli R."/>
            <person name="Roda-Garcia J.J."/>
            <person name="Coutinho F.H."/>
            <person name="Rodriguez-Valera F."/>
        </authorList>
    </citation>
    <scope>NUCLEOTIDE SEQUENCE [LARGE SCALE GENOMIC DNA]</scope>
    <source>
        <strain evidence="15 16">Tous</strain>
    </source>
</reference>
<accession>A0A2P7MX51</accession>
<evidence type="ECO:0000256" key="11">
    <source>
        <dbReference type="ARBA" id="ARBA00023136"/>
    </source>
</evidence>
<evidence type="ECO:0000256" key="13">
    <source>
        <dbReference type="SAM" id="Phobius"/>
    </source>
</evidence>
<evidence type="ECO:0000313" key="16">
    <source>
        <dbReference type="Proteomes" id="UP000243002"/>
    </source>
</evidence>
<organism evidence="15 16">
    <name type="scientific">Cyanobium usitatum str. Tous</name>
    <dbReference type="NCBI Taxonomy" id="2116684"/>
    <lineage>
        <taxon>Bacteria</taxon>
        <taxon>Bacillati</taxon>
        <taxon>Cyanobacteriota</taxon>
        <taxon>Cyanophyceae</taxon>
        <taxon>Synechococcales</taxon>
        <taxon>Prochlorococcaceae</taxon>
        <taxon>Cyanobium</taxon>
    </lineage>
</organism>
<dbReference type="CDD" id="cd03505">
    <property type="entry name" value="Delta9-FADS-like"/>
    <property type="match status" value="1"/>
</dbReference>
<protein>
    <submittedName>
        <fullName evidence="15">Acyl-CoA desaturase</fullName>
    </submittedName>
</protein>
<dbReference type="InterPro" id="IPR005804">
    <property type="entry name" value="FA_desaturase_dom"/>
</dbReference>
<dbReference type="GO" id="GO:0016717">
    <property type="term" value="F:oxidoreductase activity, acting on paired donors, with oxidation of a pair of donors resulting in the reduction of molecular oxygen to two molecules of water"/>
    <property type="evidence" value="ECO:0007669"/>
    <property type="project" value="InterPro"/>
</dbReference>
<dbReference type="AlphaFoldDB" id="A0A2P7MX51"/>
<feature type="transmembrane region" description="Helical" evidence="13">
    <location>
        <begin position="79"/>
        <end position="101"/>
    </location>
</feature>
<keyword evidence="6" id="KW-0276">Fatty acid metabolism</keyword>
<keyword evidence="9" id="KW-0408">Iron</keyword>
<dbReference type="GO" id="GO:0016020">
    <property type="term" value="C:membrane"/>
    <property type="evidence" value="ECO:0007669"/>
    <property type="project" value="UniProtKB-SubCell"/>
</dbReference>
<feature type="transmembrane region" description="Helical" evidence="13">
    <location>
        <begin position="55"/>
        <end position="73"/>
    </location>
</feature>
<comment type="subcellular location">
    <subcellularLocation>
        <location evidence="2">Membrane</location>
        <topology evidence="2">Multi-pass membrane protein</topology>
    </subcellularLocation>
</comment>
<dbReference type="OrthoDB" id="19906at2"/>
<dbReference type="Proteomes" id="UP000243002">
    <property type="component" value="Unassembled WGS sequence"/>
</dbReference>
<keyword evidence="11 13" id="KW-0472">Membrane</keyword>
<dbReference type="PANTHER" id="PTHR11351:SF31">
    <property type="entry name" value="DESATURASE 1, ISOFORM A-RELATED"/>
    <property type="match status" value="1"/>
</dbReference>
<proteinExistence type="inferred from homology"/>
<keyword evidence="16" id="KW-1185">Reference proteome</keyword>
<keyword evidence="8" id="KW-0560">Oxidoreductase</keyword>
<comment type="cofactor">
    <cofactor evidence="1">
        <name>Fe(2+)</name>
        <dbReference type="ChEBI" id="CHEBI:29033"/>
    </cofactor>
</comment>
<dbReference type="GO" id="GO:0006633">
    <property type="term" value="P:fatty acid biosynthetic process"/>
    <property type="evidence" value="ECO:0007669"/>
    <property type="project" value="UniProtKB-KW"/>
</dbReference>
<evidence type="ECO:0000256" key="12">
    <source>
        <dbReference type="ARBA" id="ARBA00023160"/>
    </source>
</evidence>
<evidence type="ECO:0000256" key="7">
    <source>
        <dbReference type="ARBA" id="ARBA00022989"/>
    </source>
</evidence>
<evidence type="ECO:0000256" key="8">
    <source>
        <dbReference type="ARBA" id="ARBA00023002"/>
    </source>
</evidence>
<keyword evidence="12" id="KW-0275">Fatty acid biosynthesis</keyword>
<evidence type="ECO:0000256" key="3">
    <source>
        <dbReference type="ARBA" id="ARBA00008749"/>
    </source>
</evidence>
<feature type="domain" description="Fatty acid desaturase" evidence="14">
    <location>
        <begin position="85"/>
        <end position="283"/>
    </location>
</feature>
<evidence type="ECO:0000256" key="9">
    <source>
        <dbReference type="ARBA" id="ARBA00023004"/>
    </source>
</evidence>
<dbReference type="PRINTS" id="PR00075">
    <property type="entry name" value="FACDDSATRASE"/>
</dbReference>